<dbReference type="CDD" id="cd03784">
    <property type="entry name" value="GT1_Gtf-like"/>
    <property type="match status" value="1"/>
</dbReference>
<dbReference type="PANTHER" id="PTHR11926:SF1553">
    <property type="entry name" value="GLYCOSYLTRANSFERASE"/>
    <property type="match status" value="1"/>
</dbReference>
<dbReference type="EMBL" id="VAHF01000009">
    <property type="protein sequence ID" value="TXG55661.1"/>
    <property type="molecule type" value="Genomic_DNA"/>
</dbReference>
<dbReference type="Proteomes" id="UP000323000">
    <property type="component" value="Chromosome 9"/>
</dbReference>
<proteinExistence type="inferred from homology"/>
<dbReference type="InterPro" id="IPR002213">
    <property type="entry name" value="UDP_glucos_trans"/>
</dbReference>
<protein>
    <recommendedName>
        <fullName evidence="6">Glycosyltransferase</fullName>
    </recommendedName>
</protein>
<comment type="caution">
    <text evidence="4">The sequence shown here is derived from an EMBL/GenBank/DDBJ whole genome shotgun (WGS) entry which is preliminary data.</text>
</comment>
<evidence type="ECO:0000313" key="4">
    <source>
        <dbReference type="EMBL" id="TXG55661.1"/>
    </source>
</evidence>
<dbReference type="FunFam" id="3.40.50.2000:FF:000057">
    <property type="entry name" value="Glycosyltransferase"/>
    <property type="match status" value="1"/>
</dbReference>
<evidence type="ECO:0000256" key="3">
    <source>
        <dbReference type="ARBA" id="ARBA00022679"/>
    </source>
</evidence>
<organism evidence="4 5">
    <name type="scientific">Acer yangbiense</name>
    <dbReference type="NCBI Taxonomy" id="1000413"/>
    <lineage>
        <taxon>Eukaryota</taxon>
        <taxon>Viridiplantae</taxon>
        <taxon>Streptophyta</taxon>
        <taxon>Embryophyta</taxon>
        <taxon>Tracheophyta</taxon>
        <taxon>Spermatophyta</taxon>
        <taxon>Magnoliopsida</taxon>
        <taxon>eudicotyledons</taxon>
        <taxon>Gunneridae</taxon>
        <taxon>Pentapetalae</taxon>
        <taxon>rosids</taxon>
        <taxon>malvids</taxon>
        <taxon>Sapindales</taxon>
        <taxon>Sapindaceae</taxon>
        <taxon>Hippocastanoideae</taxon>
        <taxon>Acereae</taxon>
        <taxon>Acer</taxon>
    </lineage>
</organism>
<evidence type="ECO:0000313" key="5">
    <source>
        <dbReference type="Proteomes" id="UP000323000"/>
    </source>
</evidence>
<keyword evidence="5" id="KW-1185">Reference proteome</keyword>
<comment type="similarity">
    <text evidence="1">Belongs to the UDP-glycosyltransferase family.</text>
</comment>
<evidence type="ECO:0000256" key="2">
    <source>
        <dbReference type="ARBA" id="ARBA00022676"/>
    </source>
</evidence>
<dbReference type="AlphaFoldDB" id="A0A5C7HFE0"/>
<dbReference type="GO" id="GO:0080043">
    <property type="term" value="F:quercetin 3-O-glucosyltransferase activity"/>
    <property type="evidence" value="ECO:0007669"/>
    <property type="project" value="TreeGrafter"/>
</dbReference>
<reference evidence="5" key="1">
    <citation type="journal article" date="2019" name="Gigascience">
        <title>De novo genome assembly of the endangered Acer yangbiense, a plant species with extremely small populations endemic to Yunnan Province, China.</title>
        <authorList>
            <person name="Yang J."/>
            <person name="Wariss H.M."/>
            <person name="Tao L."/>
            <person name="Zhang R."/>
            <person name="Yun Q."/>
            <person name="Hollingsworth P."/>
            <person name="Dao Z."/>
            <person name="Luo G."/>
            <person name="Guo H."/>
            <person name="Ma Y."/>
            <person name="Sun W."/>
        </authorList>
    </citation>
    <scope>NUCLEOTIDE SEQUENCE [LARGE SCALE GENOMIC DNA]</scope>
    <source>
        <strain evidence="5">cv. Malutang</strain>
    </source>
</reference>
<dbReference type="OrthoDB" id="5835829at2759"/>
<dbReference type="Pfam" id="PF00201">
    <property type="entry name" value="UDPGT"/>
    <property type="match status" value="1"/>
</dbReference>
<dbReference type="SUPFAM" id="SSF53756">
    <property type="entry name" value="UDP-Glycosyltransferase/glycogen phosphorylase"/>
    <property type="match status" value="1"/>
</dbReference>
<sequence>MEQKTSKQAHVLVLPYPAQGHINPMLEFAKRLVFKGIKSTLAITIFQSKSLHMHLDPESSSIAIETFSDGYDEGGYAQAESTEAYLESLNVAGPKTLEELIKKLDDIGQPVSAIVYDAFLNWGLDVAKKFGLISVPFFTQSAAVNNIYYHVNRGLLQLPLSETQVSIPGLPLLEASETPSFVHDYGPYPGFSGLILNQFSNVDQADWLLLDTFYELEEKVVDWMAKLWKIGTVGPTLPSMHLDKTLEDDRDYGTNIFEPKTSVSMNWLNNRPSGASVVYVAFGSWASLNPEQMEELAWGLEGSNCHFLWVVRENEETKLPSKFLEEISESDQGLVVSWSPQLEVLAHESVECFVTHCGFNSVIEALSLGVAMVAMPQWTDQPTNAKYVEDVWGTGIRALPDEKGVVRREIVEKCIKEVMVGEKGKKMKENAKKWKRLAKEAINEGGSSDKNIDEFVAKLLCS</sequence>
<name>A0A5C7HFE0_9ROSI</name>
<dbReference type="GO" id="GO:0032787">
    <property type="term" value="P:monocarboxylic acid metabolic process"/>
    <property type="evidence" value="ECO:0007669"/>
    <property type="project" value="UniProtKB-ARBA"/>
</dbReference>
<dbReference type="GO" id="GO:0080044">
    <property type="term" value="F:quercetin 7-O-glucosyltransferase activity"/>
    <property type="evidence" value="ECO:0007669"/>
    <property type="project" value="TreeGrafter"/>
</dbReference>
<evidence type="ECO:0008006" key="6">
    <source>
        <dbReference type="Google" id="ProtNLM"/>
    </source>
</evidence>
<dbReference type="PANTHER" id="PTHR11926">
    <property type="entry name" value="GLUCOSYL/GLUCURONOSYL TRANSFERASES"/>
    <property type="match status" value="1"/>
</dbReference>
<evidence type="ECO:0000256" key="1">
    <source>
        <dbReference type="ARBA" id="ARBA00009995"/>
    </source>
</evidence>
<dbReference type="FunFam" id="3.40.50.2000:FF:000019">
    <property type="entry name" value="Glycosyltransferase"/>
    <property type="match status" value="1"/>
</dbReference>
<accession>A0A5C7HFE0</accession>
<keyword evidence="3" id="KW-0808">Transferase</keyword>
<dbReference type="Gene3D" id="3.40.50.2000">
    <property type="entry name" value="Glycogen Phosphorylase B"/>
    <property type="match status" value="2"/>
</dbReference>
<gene>
    <name evidence="4" type="ORF">EZV62_020917</name>
</gene>
<keyword evidence="2" id="KW-0328">Glycosyltransferase</keyword>